<dbReference type="InterPro" id="IPR036291">
    <property type="entry name" value="NAD(P)-bd_dom_sf"/>
</dbReference>
<feature type="domain" description="Enoyl reductase (ER)" evidence="4">
    <location>
        <begin position="7"/>
        <end position="342"/>
    </location>
</feature>
<dbReference type="RefSeq" id="WP_203473359.1">
    <property type="nucleotide sequence ID" value="NZ_AP022873.1"/>
</dbReference>
<sequence length="348" mass="38535">MKVAKLYSFSDIRIEDIPVPQIGSYDALIKTKACGICSGDVMPWYIEKKAPVVLGHEPVGEIVELGSALYHYNTPFSVGDKVFVHHHAPCLNCKYCNRGDYVQCNTWQNTKIIPGGISEYILIPETNLKNDTLKLPETMSYEDGTLIEPTACVVKSLKRASIKEGDTILIIGLGVMGQMHVLLAREFGAKKIIGADMIQFRLNKALEFGADHVIDISKENFIDRLKDLTNNFMADIVIVGPNSASAMQQGIKAVASGGTVVFFTPARPDEMLTIDPNYIYFRDINIVTSYSCGPDDTKKALRFISKGIVTAGKLVTHRFAIEETEKAYRLTAKAKDSLKCIIEFGDRQ</sequence>
<evidence type="ECO:0000313" key="5">
    <source>
        <dbReference type="EMBL" id="BCB95891.1"/>
    </source>
</evidence>
<name>A0A7G1H1B5_9BACT</name>
<evidence type="ECO:0000259" key="4">
    <source>
        <dbReference type="SMART" id="SM00829"/>
    </source>
</evidence>
<dbReference type="Proteomes" id="UP000516360">
    <property type="component" value="Chromosome"/>
</dbReference>
<dbReference type="InterPro" id="IPR050129">
    <property type="entry name" value="Zn_alcohol_dh"/>
</dbReference>
<dbReference type="InterPro" id="IPR020843">
    <property type="entry name" value="ER"/>
</dbReference>
<dbReference type="Gene3D" id="3.40.50.720">
    <property type="entry name" value="NAD(P)-binding Rossmann-like Domain"/>
    <property type="match status" value="1"/>
</dbReference>
<dbReference type="SUPFAM" id="SSF50129">
    <property type="entry name" value="GroES-like"/>
    <property type="match status" value="1"/>
</dbReference>
<dbReference type="EMBL" id="AP022873">
    <property type="protein sequence ID" value="BCB95891.1"/>
    <property type="molecule type" value="Genomic_DNA"/>
</dbReference>
<evidence type="ECO:0000256" key="1">
    <source>
        <dbReference type="ARBA" id="ARBA00022723"/>
    </source>
</evidence>
<dbReference type="AlphaFoldDB" id="A0A7G1H1B5"/>
<organism evidence="5 6">
    <name type="scientific">Dissulfurispira thermophila</name>
    <dbReference type="NCBI Taxonomy" id="2715679"/>
    <lineage>
        <taxon>Bacteria</taxon>
        <taxon>Pseudomonadati</taxon>
        <taxon>Nitrospirota</taxon>
        <taxon>Thermodesulfovibrionia</taxon>
        <taxon>Thermodesulfovibrionales</taxon>
        <taxon>Dissulfurispiraceae</taxon>
        <taxon>Dissulfurispira</taxon>
    </lineage>
</organism>
<keyword evidence="6" id="KW-1185">Reference proteome</keyword>
<reference evidence="5 6" key="1">
    <citation type="submission" date="2020-03" db="EMBL/GenBank/DDBJ databases">
        <title>Complete genome sequences of two sulfur-disproportionating bacterial strains T55J and Mzg5.</title>
        <authorList>
            <person name="Umezawa K."/>
            <person name="Kojima H."/>
            <person name="Kato Y."/>
            <person name="Fukui M."/>
        </authorList>
    </citation>
    <scope>NUCLEOTIDE SEQUENCE [LARGE SCALE GENOMIC DNA]</scope>
    <source>
        <strain evidence="5 6">T55J</strain>
    </source>
</reference>
<keyword evidence="2" id="KW-0862">Zinc</keyword>
<proteinExistence type="predicted"/>
<dbReference type="PANTHER" id="PTHR43401">
    <property type="entry name" value="L-THREONINE 3-DEHYDROGENASE"/>
    <property type="match status" value="1"/>
</dbReference>
<dbReference type="GO" id="GO:0046872">
    <property type="term" value="F:metal ion binding"/>
    <property type="evidence" value="ECO:0007669"/>
    <property type="project" value="UniProtKB-KW"/>
</dbReference>
<dbReference type="PANTHER" id="PTHR43401:SF2">
    <property type="entry name" value="L-THREONINE 3-DEHYDROGENASE"/>
    <property type="match status" value="1"/>
</dbReference>
<dbReference type="InterPro" id="IPR013154">
    <property type="entry name" value="ADH-like_N"/>
</dbReference>
<dbReference type="Pfam" id="PF08240">
    <property type="entry name" value="ADH_N"/>
    <property type="match status" value="1"/>
</dbReference>
<dbReference type="KEGG" id="dtp:JZK55_08130"/>
<gene>
    <name evidence="5" type="ORF">JZK55_08130</name>
</gene>
<keyword evidence="3" id="KW-0560">Oxidoreductase</keyword>
<dbReference type="SMART" id="SM00829">
    <property type="entry name" value="PKS_ER"/>
    <property type="match status" value="1"/>
</dbReference>
<evidence type="ECO:0000256" key="3">
    <source>
        <dbReference type="ARBA" id="ARBA00023002"/>
    </source>
</evidence>
<dbReference type="GO" id="GO:0016491">
    <property type="term" value="F:oxidoreductase activity"/>
    <property type="evidence" value="ECO:0007669"/>
    <property type="project" value="UniProtKB-KW"/>
</dbReference>
<dbReference type="InterPro" id="IPR013149">
    <property type="entry name" value="ADH-like_C"/>
</dbReference>
<keyword evidence="1" id="KW-0479">Metal-binding</keyword>
<evidence type="ECO:0000313" key="6">
    <source>
        <dbReference type="Proteomes" id="UP000516360"/>
    </source>
</evidence>
<accession>A0A7G1H1B5</accession>
<dbReference type="InterPro" id="IPR011032">
    <property type="entry name" value="GroES-like_sf"/>
</dbReference>
<dbReference type="Gene3D" id="3.90.180.10">
    <property type="entry name" value="Medium-chain alcohol dehydrogenases, catalytic domain"/>
    <property type="match status" value="1"/>
</dbReference>
<evidence type="ECO:0000256" key="2">
    <source>
        <dbReference type="ARBA" id="ARBA00022833"/>
    </source>
</evidence>
<dbReference type="SUPFAM" id="SSF51735">
    <property type="entry name" value="NAD(P)-binding Rossmann-fold domains"/>
    <property type="match status" value="1"/>
</dbReference>
<protein>
    <submittedName>
        <fullName evidence="5">Sorbitol dehydrogenase</fullName>
    </submittedName>
</protein>
<dbReference type="Pfam" id="PF00107">
    <property type="entry name" value="ADH_zinc_N"/>
    <property type="match status" value="1"/>
</dbReference>